<dbReference type="SUPFAM" id="SSF54427">
    <property type="entry name" value="NTF2-like"/>
    <property type="match status" value="1"/>
</dbReference>
<comment type="caution">
    <text evidence="2">The sequence shown here is derived from an EMBL/GenBank/DDBJ whole genome shotgun (WGS) entry which is preliminary data.</text>
</comment>
<evidence type="ECO:0000313" key="2">
    <source>
        <dbReference type="EMBL" id="MFC0534051.1"/>
    </source>
</evidence>
<proteinExistence type="predicted"/>
<protein>
    <submittedName>
        <fullName evidence="2">Nuclear transport factor 2 family protein</fullName>
    </submittedName>
</protein>
<dbReference type="EMBL" id="JBHLUH010000100">
    <property type="protein sequence ID" value="MFC0534051.1"/>
    <property type="molecule type" value="Genomic_DNA"/>
</dbReference>
<sequence>MKVDFADAMCNWRRADPAYAGRRHPARGIAAHGRARARDRAQLAARHESGPAAYKLRVTTIFRREDGAWKVVHRHGDRLAPA</sequence>
<dbReference type="InterPro" id="IPR032710">
    <property type="entry name" value="NTF2-like_dom_sf"/>
</dbReference>
<dbReference type="Gene3D" id="3.10.450.50">
    <property type="match status" value="1"/>
</dbReference>
<dbReference type="InterPro" id="IPR037401">
    <property type="entry name" value="SnoaL-like"/>
</dbReference>
<organism evidence="2 3">
    <name type="scientific">Phytohabitans kaempferiae</name>
    <dbReference type="NCBI Taxonomy" id="1620943"/>
    <lineage>
        <taxon>Bacteria</taxon>
        <taxon>Bacillati</taxon>
        <taxon>Actinomycetota</taxon>
        <taxon>Actinomycetes</taxon>
        <taxon>Micromonosporales</taxon>
        <taxon>Micromonosporaceae</taxon>
    </lineage>
</organism>
<accession>A0ABV6MH47</accession>
<keyword evidence="3" id="KW-1185">Reference proteome</keyword>
<name>A0ABV6MH47_9ACTN</name>
<dbReference type="Proteomes" id="UP001589867">
    <property type="component" value="Unassembled WGS sequence"/>
</dbReference>
<gene>
    <name evidence="2" type="ORF">ACFFIA_41290</name>
</gene>
<dbReference type="RefSeq" id="WP_377262413.1">
    <property type="nucleotide sequence ID" value="NZ_JBHLUH010000100.1"/>
</dbReference>
<reference evidence="2 3" key="1">
    <citation type="submission" date="2024-09" db="EMBL/GenBank/DDBJ databases">
        <authorList>
            <person name="Sun Q."/>
            <person name="Mori K."/>
        </authorList>
    </citation>
    <scope>NUCLEOTIDE SEQUENCE [LARGE SCALE GENOMIC DNA]</scope>
    <source>
        <strain evidence="2 3">TBRC 3947</strain>
    </source>
</reference>
<feature type="domain" description="SnoaL-like" evidence="1">
    <location>
        <begin position="44"/>
        <end position="76"/>
    </location>
</feature>
<evidence type="ECO:0000259" key="1">
    <source>
        <dbReference type="Pfam" id="PF13474"/>
    </source>
</evidence>
<dbReference type="Pfam" id="PF13474">
    <property type="entry name" value="SnoaL_3"/>
    <property type="match status" value="1"/>
</dbReference>
<evidence type="ECO:0000313" key="3">
    <source>
        <dbReference type="Proteomes" id="UP001589867"/>
    </source>
</evidence>